<protein>
    <submittedName>
        <fullName evidence="8">ABC transporter ATP-binding protein</fullName>
    </submittedName>
</protein>
<dbReference type="InterPro" id="IPR050763">
    <property type="entry name" value="ABC_transporter_ATP-binding"/>
</dbReference>
<dbReference type="Proteomes" id="UP000218172">
    <property type="component" value="Unassembled WGS sequence"/>
</dbReference>
<evidence type="ECO:0000259" key="6">
    <source>
        <dbReference type="Pfam" id="PF00005"/>
    </source>
</evidence>
<feature type="non-terminal residue" evidence="8">
    <location>
        <position position="1"/>
    </location>
</feature>
<keyword evidence="5 8" id="KW-0067">ATP-binding</keyword>
<dbReference type="InterPro" id="IPR025302">
    <property type="entry name" value="DrrA1/2-like_C"/>
</dbReference>
<name>A0A2A4MT17_9GAMM</name>
<organism evidence="8 9">
    <name type="scientific">SAR86 cluster bacterium</name>
    <dbReference type="NCBI Taxonomy" id="2030880"/>
    <lineage>
        <taxon>Bacteria</taxon>
        <taxon>Pseudomonadati</taxon>
        <taxon>Pseudomonadota</taxon>
        <taxon>Gammaproteobacteria</taxon>
        <taxon>SAR86 cluster</taxon>
    </lineage>
</organism>
<dbReference type="InterPro" id="IPR003439">
    <property type="entry name" value="ABC_transporter-like_ATP-bd"/>
</dbReference>
<feature type="domain" description="ABC transporter" evidence="6">
    <location>
        <begin position="5"/>
        <end position="93"/>
    </location>
</feature>
<dbReference type="AlphaFoldDB" id="A0A2A4MT17"/>
<evidence type="ECO:0000256" key="2">
    <source>
        <dbReference type="ARBA" id="ARBA00022448"/>
    </source>
</evidence>
<keyword evidence="4" id="KW-0547">Nucleotide-binding</keyword>
<dbReference type="PANTHER" id="PTHR42711">
    <property type="entry name" value="ABC TRANSPORTER ATP-BINDING PROTEIN"/>
    <property type="match status" value="1"/>
</dbReference>
<evidence type="ECO:0000256" key="4">
    <source>
        <dbReference type="ARBA" id="ARBA00022741"/>
    </source>
</evidence>
<dbReference type="InterPro" id="IPR027417">
    <property type="entry name" value="P-loop_NTPase"/>
</dbReference>
<dbReference type="PANTHER" id="PTHR42711:SF5">
    <property type="entry name" value="ABC TRANSPORTER ATP-BINDING PROTEIN NATA"/>
    <property type="match status" value="1"/>
</dbReference>
<reference evidence="9" key="1">
    <citation type="submission" date="2017-08" db="EMBL/GenBank/DDBJ databases">
        <title>A dynamic microbial community with high functional redundancy inhabits the cold, oxic subseafloor aquifer.</title>
        <authorList>
            <person name="Tully B.J."/>
            <person name="Wheat C.G."/>
            <person name="Glazer B.T."/>
            <person name="Huber J.A."/>
        </authorList>
    </citation>
    <scope>NUCLEOTIDE SEQUENCE [LARGE SCALE GENOMIC DNA]</scope>
</reference>
<dbReference type="SUPFAM" id="SSF52540">
    <property type="entry name" value="P-loop containing nucleoside triphosphate hydrolases"/>
    <property type="match status" value="1"/>
</dbReference>
<dbReference type="Pfam" id="PF13732">
    <property type="entry name" value="DrrA1-3_C"/>
    <property type="match status" value="1"/>
</dbReference>
<comment type="similarity">
    <text evidence="1">Belongs to the ABC transporter superfamily.</text>
</comment>
<keyword evidence="2" id="KW-0813">Transport</keyword>
<dbReference type="GO" id="GO:0016887">
    <property type="term" value="F:ATP hydrolysis activity"/>
    <property type="evidence" value="ECO:0007669"/>
    <property type="project" value="InterPro"/>
</dbReference>
<feature type="domain" description="Daunorubicin resistance ATP-binding protein DrrA1/2-like C-terminal" evidence="7">
    <location>
        <begin position="147"/>
        <end position="234"/>
    </location>
</feature>
<proteinExistence type="inferred from homology"/>
<evidence type="ECO:0000313" key="9">
    <source>
        <dbReference type="Proteomes" id="UP000218172"/>
    </source>
</evidence>
<sequence>SALDVRDRIGYLPEEKGLYKKMKVWSTIAYFATLKGIDKKSAKRKAFELLEKYGLRDFAQSKIESLSKGMAQKVQVLSAVAHEPELVILDEPFSGLDPVNQGVLEELIRDMSANGQTIIFSTHVMQHAERLCDHILLISKGEKIFDGTLAQAKATIPRRVLLNTSDNLEPLKALAGVTDISNADPLIPDSRWIVQISEQANPQDLLKKCFDVGINLNRFEFSEPSLHDVFVQLVGEDAREQQLR</sequence>
<comment type="caution">
    <text evidence="8">The sequence shown here is derived from an EMBL/GenBank/DDBJ whole genome shotgun (WGS) entry which is preliminary data.</text>
</comment>
<dbReference type="Pfam" id="PF00005">
    <property type="entry name" value="ABC_tran"/>
    <property type="match status" value="1"/>
</dbReference>
<dbReference type="EMBL" id="NVQR01000030">
    <property type="protein sequence ID" value="PCH62970.1"/>
    <property type="molecule type" value="Genomic_DNA"/>
</dbReference>
<evidence type="ECO:0000256" key="1">
    <source>
        <dbReference type="ARBA" id="ARBA00005417"/>
    </source>
</evidence>
<gene>
    <name evidence="8" type="ORF">COC19_02095</name>
</gene>
<evidence type="ECO:0000259" key="7">
    <source>
        <dbReference type="Pfam" id="PF13732"/>
    </source>
</evidence>
<dbReference type="Gene3D" id="3.40.50.300">
    <property type="entry name" value="P-loop containing nucleotide triphosphate hydrolases"/>
    <property type="match status" value="1"/>
</dbReference>
<evidence type="ECO:0000313" key="8">
    <source>
        <dbReference type="EMBL" id="PCH62970.1"/>
    </source>
</evidence>
<dbReference type="GO" id="GO:0005524">
    <property type="term" value="F:ATP binding"/>
    <property type="evidence" value="ECO:0007669"/>
    <property type="project" value="UniProtKB-KW"/>
</dbReference>
<evidence type="ECO:0000256" key="3">
    <source>
        <dbReference type="ARBA" id="ARBA00022458"/>
    </source>
</evidence>
<accession>A0A2A4MT17</accession>
<keyword evidence="3" id="KW-0536">Nodulation</keyword>
<evidence type="ECO:0000256" key="5">
    <source>
        <dbReference type="ARBA" id="ARBA00022840"/>
    </source>
</evidence>